<reference evidence="1 2" key="1">
    <citation type="journal article" date="2019" name="Nat. Med.">
        <title>A library of human gut bacterial isolates paired with longitudinal multiomics data enables mechanistic microbiome research.</title>
        <authorList>
            <person name="Poyet M."/>
            <person name="Groussin M."/>
            <person name="Gibbons S.M."/>
            <person name="Avila-Pacheco J."/>
            <person name="Jiang X."/>
            <person name="Kearney S.M."/>
            <person name="Perrotta A.R."/>
            <person name="Berdy B."/>
            <person name="Zhao S."/>
            <person name="Lieberman T.D."/>
            <person name="Swanson P.K."/>
            <person name="Smith M."/>
            <person name="Roesemann S."/>
            <person name="Alexander J.E."/>
            <person name="Rich S.A."/>
            <person name="Livny J."/>
            <person name="Vlamakis H."/>
            <person name="Clish C."/>
            <person name="Bullock K."/>
            <person name="Deik A."/>
            <person name="Scott J."/>
            <person name="Pierce K.A."/>
            <person name="Xavier R.J."/>
            <person name="Alm E.J."/>
        </authorList>
    </citation>
    <scope>NUCLEOTIDE SEQUENCE [LARGE SCALE GENOMIC DNA]</scope>
    <source>
        <strain evidence="1 2">BIOML-A5</strain>
    </source>
</reference>
<accession>A0A4R4HW85</accession>
<organism evidence="1 2">
    <name type="scientific">Phocaeicola dorei</name>
    <dbReference type="NCBI Taxonomy" id="357276"/>
    <lineage>
        <taxon>Bacteria</taxon>
        <taxon>Pseudomonadati</taxon>
        <taxon>Bacteroidota</taxon>
        <taxon>Bacteroidia</taxon>
        <taxon>Bacteroidales</taxon>
        <taxon>Bacteroidaceae</taxon>
        <taxon>Phocaeicola</taxon>
    </lineage>
</organism>
<sequence length="71" mass="8346">MYYVFVLFIGCYRANLQNLQNIPLLHLSEAAVSPVWQRLFTKVRRHIHVSENPDSSGRRYGFFRPLAKILP</sequence>
<dbReference type="Proteomes" id="UP000347681">
    <property type="component" value="Unassembled WGS sequence"/>
</dbReference>
<proteinExistence type="predicted"/>
<evidence type="ECO:0000313" key="2">
    <source>
        <dbReference type="Proteomes" id="UP000347681"/>
    </source>
</evidence>
<comment type="caution">
    <text evidence="1">The sequence shown here is derived from an EMBL/GenBank/DDBJ whole genome shotgun (WGS) entry which is preliminary data.</text>
</comment>
<gene>
    <name evidence="1" type="ORF">F2Y61_23005</name>
</gene>
<evidence type="ECO:0000313" key="1">
    <source>
        <dbReference type="EMBL" id="KAA5378701.1"/>
    </source>
</evidence>
<name>A0A4R4HW85_9BACT</name>
<dbReference type="EMBL" id="VVZB01000044">
    <property type="protein sequence ID" value="KAA5378701.1"/>
    <property type="molecule type" value="Genomic_DNA"/>
</dbReference>
<protein>
    <submittedName>
        <fullName evidence="1">Uncharacterized protein</fullName>
    </submittedName>
</protein>
<dbReference type="AlphaFoldDB" id="A0A4R4HW85"/>